<keyword evidence="1" id="KW-0812">Transmembrane</keyword>
<name>A0ABY1CMZ1_MYXFU</name>
<feature type="transmembrane region" description="Helical" evidence="1">
    <location>
        <begin position="156"/>
        <end position="176"/>
    </location>
</feature>
<protein>
    <recommendedName>
        <fullName evidence="2">DUF418 domain-containing protein</fullName>
    </recommendedName>
</protein>
<proteinExistence type="predicted"/>
<dbReference type="Proteomes" id="UP000183760">
    <property type="component" value="Unassembled WGS sequence"/>
</dbReference>
<organism evidence="3 4">
    <name type="scientific">Myxococcus fulvus</name>
    <dbReference type="NCBI Taxonomy" id="33"/>
    <lineage>
        <taxon>Bacteria</taxon>
        <taxon>Pseudomonadati</taxon>
        <taxon>Myxococcota</taxon>
        <taxon>Myxococcia</taxon>
        <taxon>Myxococcales</taxon>
        <taxon>Cystobacterineae</taxon>
        <taxon>Myxococcaceae</taxon>
        <taxon>Myxococcus</taxon>
    </lineage>
</organism>
<keyword evidence="1" id="KW-1133">Transmembrane helix</keyword>
<evidence type="ECO:0000259" key="2">
    <source>
        <dbReference type="Pfam" id="PF04235"/>
    </source>
</evidence>
<comment type="caution">
    <text evidence="3">The sequence shown here is derived from an EMBL/GenBank/DDBJ whole genome shotgun (WGS) entry which is preliminary data.</text>
</comment>
<dbReference type="InterPro" id="IPR007349">
    <property type="entry name" value="DUF418"/>
</dbReference>
<feature type="transmembrane region" description="Helical" evidence="1">
    <location>
        <begin position="72"/>
        <end position="96"/>
    </location>
</feature>
<gene>
    <name evidence="3" type="ORF">SAMN05443572_10778</name>
</gene>
<dbReference type="RefSeq" id="WP_046713410.1">
    <property type="nucleotide sequence ID" value="NZ_BJXR01000036.1"/>
</dbReference>
<evidence type="ECO:0000313" key="3">
    <source>
        <dbReference type="EMBL" id="SEU25304.1"/>
    </source>
</evidence>
<feature type="transmembrane region" description="Helical" evidence="1">
    <location>
        <begin position="116"/>
        <end position="149"/>
    </location>
</feature>
<keyword evidence="4" id="KW-1185">Reference proteome</keyword>
<evidence type="ECO:0000256" key="1">
    <source>
        <dbReference type="SAM" id="Phobius"/>
    </source>
</evidence>
<dbReference type="PANTHER" id="PTHR30590">
    <property type="entry name" value="INNER MEMBRANE PROTEIN"/>
    <property type="match status" value="1"/>
</dbReference>
<dbReference type="PANTHER" id="PTHR30590:SF2">
    <property type="entry name" value="INNER MEMBRANE PROTEIN"/>
    <property type="match status" value="1"/>
</dbReference>
<sequence>MTPAPSSATPTDARPVDSGERLALLDTLRGFALCGVFISNTFMWFSGRAFLPKEQLEAQFTQGSLIDRIIMPAFGILVGGRFITIFSFLFGLGFAVQMGRADARGSDITRLYVRRLVVMLALGLSHLYLIWYGDILSNYALLGFWLLLFRKRDDRTILGWAIALLVVGPLLTTFVLKLPQLLAATPEAAAALGKAQSERSAALKVALFPSFTDGNWWDVVKAGATFHRVEFLHIMVLHSVGLMGRFLLGFYVGRRRLFHDASQHLPLFRRLLYGALAMGVVGGGVGAVVQQLVIRKILNPDALPTWLPFAMTPIRTMGEVGFAATYVLAITLLFQRATFQRILSVLAPVGRMALTNYLSQSVISVLVFYGYGLGLFGKLAPSLCILYCLGVFAVQIVFSHLWLSRFRFGPMEWVWRSLTYGKAQPMRKSAGSPGAAMAT</sequence>
<keyword evidence="1" id="KW-0472">Membrane</keyword>
<feature type="transmembrane region" description="Helical" evidence="1">
    <location>
        <begin position="231"/>
        <end position="251"/>
    </location>
</feature>
<feature type="transmembrane region" description="Helical" evidence="1">
    <location>
        <begin position="314"/>
        <end position="334"/>
    </location>
</feature>
<feature type="transmembrane region" description="Helical" evidence="1">
    <location>
        <begin position="354"/>
        <end position="373"/>
    </location>
</feature>
<feature type="transmembrane region" description="Helical" evidence="1">
    <location>
        <begin position="30"/>
        <end position="51"/>
    </location>
</feature>
<accession>A0ABY1CMZ1</accession>
<dbReference type="InterPro" id="IPR052529">
    <property type="entry name" value="Bact_Transport_Assoc"/>
</dbReference>
<feature type="transmembrane region" description="Helical" evidence="1">
    <location>
        <begin position="379"/>
        <end position="403"/>
    </location>
</feature>
<evidence type="ECO:0000313" key="4">
    <source>
        <dbReference type="Proteomes" id="UP000183760"/>
    </source>
</evidence>
<dbReference type="EMBL" id="FOIB01000007">
    <property type="protein sequence ID" value="SEU25304.1"/>
    <property type="molecule type" value="Genomic_DNA"/>
</dbReference>
<feature type="transmembrane region" description="Helical" evidence="1">
    <location>
        <begin position="271"/>
        <end position="294"/>
    </location>
</feature>
<feature type="domain" description="DUF418" evidence="2">
    <location>
        <begin position="253"/>
        <end position="422"/>
    </location>
</feature>
<reference evidence="3 4" key="1">
    <citation type="submission" date="2016-10" db="EMBL/GenBank/DDBJ databases">
        <authorList>
            <person name="Varghese N."/>
            <person name="Submissions S."/>
        </authorList>
    </citation>
    <scope>NUCLEOTIDE SEQUENCE [LARGE SCALE GENOMIC DNA]</scope>
    <source>
        <strain evidence="3 4">DSM 16525</strain>
    </source>
</reference>
<dbReference type="Pfam" id="PF04235">
    <property type="entry name" value="DUF418"/>
    <property type="match status" value="1"/>
</dbReference>